<dbReference type="EMBL" id="CM043022">
    <property type="protein sequence ID" value="KAI4456318.1"/>
    <property type="molecule type" value="Genomic_DNA"/>
</dbReference>
<organism evidence="1 2">
    <name type="scientific">Holotrichia oblita</name>
    <name type="common">Chafer beetle</name>
    <dbReference type="NCBI Taxonomy" id="644536"/>
    <lineage>
        <taxon>Eukaryota</taxon>
        <taxon>Metazoa</taxon>
        <taxon>Ecdysozoa</taxon>
        <taxon>Arthropoda</taxon>
        <taxon>Hexapoda</taxon>
        <taxon>Insecta</taxon>
        <taxon>Pterygota</taxon>
        <taxon>Neoptera</taxon>
        <taxon>Endopterygota</taxon>
        <taxon>Coleoptera</taxon>
        <taxon>Polyphaga</taxon>
        <taxon>Scarabaeiformia</taxon>
        <taxon>Scarabaeidae</taxon>
        <taxon>Melolonthinae</taxon>
        <taxon>Holotrichia</taxon>
    </lineage>
</organism>
<keyword evidence="2" id="KW-1185">Reference proteome</keyword>
<name>A0ACB9SNH0_HOLOL</name>
<gene>
    <name evidence="1" type="ORF">MML48_8g00008186</name>
</gene>
<accession>A0ACB9SNH0</accession>
<dbReference type="Proteomes" id="UP001056778">
    <property type="component" value="Chromosome 8"/>
</dbReference>
<comment type="caution">
    <text evidence="1">The sequence shown here is derived from an EMBL/GenBank/DDBJ whole genome shotgun (WGS) entry which is preliminary data.</text>
</comment>
<protein>
    <submittedName>
        <fullName evidence="1">Calpain-7</fullName>
    </submittedName>
</protein>
<proteinExistence type="predicted"/>
<sequence>MENQYLRDNVVLISIKVLLGLCILGYMSSLLSTSDDDHYTRDDQEEINSTTIAEIETNIAPIEEIILQPHCKPSSMQTTLQIIIVETFRCHPEDVEKETQKSVSIWKKIRKTQRSKPKKSETTESMVIYIAVGLLLVSLGAALLEVFKNVNQPTIKTKPALNRSCSLADLTVMRHNRKELMRRDSMLEGSSLEARNASKQLGRKVSRPLLRLE</sequence>
<evidence type="ECO:0000313" key="2">
    <source>
        <dbReference type="Proteomes" id="UP001056778"/>
    </source>
</evidence>
<evidence type="ECO:0000313" key="1">
    <source>
        <dbReference type="EMBL" id="KAI4456318.1"/>
    </source>
</evidence>
<reference evidence="1" key="1">
    <citation type="submission" date="2022-04" db="EMBL/GenBank/DDBJ databases">
        <title>Chromosome-scale genome assembly of Holotrichia oblita Faldermann.</title>
        <authorList>
            <person name="Rongchong L."/>
        </authorList>
    </citation>
    <scope>NUCLEOTIDE SEQUENCE</scope>
    <source>
        <strain evidence="1">81SQS9</strain>
    </source>
</reference>